<dbReference type="OrthoDB" id="10657488at2759"/>
<feature type="region of interest" description="Disordered" evidence="1">
    <location>
        <begin position="493"/>
        <end position="552"/>
    </location>
</feature>
<evidence type="ECO:0000313" key="2">
    <source>
        <dbReference type="EMBL" id="EFX83167.1"/>
    </source>
</evidence>
<sequence>MSAKNIGIPFSDGMLITGEFTNATNQTGLNTEIFRHGTRHAMRNGEEITIATPAPHVFPRGTTMPAFPTIVITGSSVVINNHFNNVDQTSQNRSRYTRQVQENDRNREREYRRPAERSPNPFQSDIVLDPYRPTSYLDQPERSHRNAFDRNERAHKPSVTWFVPMGASAAPTKIQPDASKFDFHNPASVITLKEPDHVPPEEYGNPGPGLGVTCVPGMQPSGEEKEPEALEDVKPKLTQQDEFYGHQVSEPDHQQPAADEPKVFIPEPEDEPYNDDPAAIPEGNNPVSAPEPEKETEAPEEPEEPDVGPSLPENEVPTPPIQPKKKVRKGLGKFFSDIFNKPTKQEPVKNQTPDKVVTMRKTTDRTVVMICAMLSASCSGQYLSQSSQQASQSGGPSGMMGDQQSASYANQGASSSPAFDQQRPSSANSPAFEQQFSPSVSAGAGSFLGGGSSAPAATHQICSCITINPTAASSVQQSGPAASAPLTDSFAPAAQQQQTFAAPQQQQQQSFAAPQQSFVAPAQQQAYAPAQSNFGASGSVPSAAPAQSHGAY</sequence>
<organism evidence="2 3">
    <name type="scientific">Daphnia pulex</name>
    <name type="common">Water flea</name>
    <dbReference type="NCBI Taxonomy" id="6669"/>
    <lineage>
        <taxon>Eukaryota</taxon>
        <taxon>Metazoa</taxon>
        <taxon>Ecdysozoa</taxon>
        <taxon>Arthropoda</taxon>
        <taxon>Crustacea</taxon>
        <taxon>Branchiopoda</taxon>
        <taxon>Diplostraca</taxon>
        <taxon>Cladocera</taxon>
        <taxon>Anomopoda</taxon>
        <taxon>Daphniidae</taxon>
        <taxon>Daphnia</taxon>
    </lineage>
</organism>
<protein>
    <submittedName>
        <fullName evidence="2">Uncharacterized protein</fullName>
    </submittedName>
</protein>
<feature type="region of interest" description="Disordered" evidence="1">
    <location>
        <begin position="387"/>
        <end position="436"/>
    </location>
</feature>
<gene>
    <name evidence="2" type="ORF">DAPPUDRAFT_316004</name>
</gene>
<dbReference type="AlphaFoldDB" id="E9GBF1"/>
<feature type="compositionally biased region" description="Polar residues" evidence="1">
    <location>
        <begin position="406"/>
        <end position="436"/>
    </location>
</feature>
<feature type="compositionally biased region" description="Low complexity" evidence="1">
    <location>
        <begin position="387"/>
        <end position="405"/>
    </location>
</feature>
<dbReference type="HOGENOM" id="CLU_493694_0_0_1"/>
<accession>E9GBF1</accession>
<feature type="region of interest" description="Disordered" evidence="1">
    <location>
        <begin position="83"/>
        <end position="152"/>
    </location>
</feature>
<name>E9GBF1_DAPPU</name>
<dbReference type="InParanoid" id="E9GBF1"/>
<feature type="compositionally biased region" description="Basic and acidic residues" evidence="1">
    <location>
        <begin position="101"/>
        <end position="116"/>
    </location>
</feature>
<evidence type="ECO:0000256" key="1">
    <source>
        <dbReference type="SAM" id="MobiDB-lite"/>
    </source>
</evidence>
<reference evidence="2 3" key="1">
    <citation type="journal article" date="2011" name="Science">
        <title>The ecoresponsive genome of Daphnia pulex.</title>
        <authorList>
            <person name="Colbourne J.K."/>
            <person name="Pfrender M.E."/>
            <person name="Gilbert D."/>
            <person name="Thomas W.K."/>
            <person name="Tucker A."/>
            <person name="Oakley T.H."/>
            <person name="Tokishita S."/>
            <person name="Aerts A."/>
            <person name="Arnold G.J."/>
            <person name="Basu M.K."/>
            <person name="Bauer D.J."/>
            <person name="Caceres C.E."/>
            <person name="Carmel L."/>
            <person name="Casola C."/>
            <person name="Choi J.H."/>
            <person name="Detter J.C."/>
            <person name="Dong Q."/>
            <person name="Dusheyko S."/>
            <person name="Eads B.D."/>
            <person name="Frohlich T."/>
            <person name="Geiler-Samerotte K.A."/>
            <person name="Gerlach D."/>
            <person name="Hatcher P."/>
            <person name="Jogdeo S."/>
            <person name="Krijgsveld J."/>
            <person name="Kriventseva E.V."/>
            <person name="Kultz D."/>
            <person name="Laforsch C."/>
            <person name="Lindquist E."/>
            <person name="Lopez J."/>
            <person name="Manak J.R."/>
            <person name="Muller J."/>
            <person name="Pangilinan J."/>
            <person name="Patwardhan R.P."/>
            <person name="Pitluck S."/>
            <person name="Pritham E.J."/>
            <person name="Rechtsteiner A."/>
            <person name="Rho M."/>
            <person name="Rogozin I.B."/>
            <person name="Sakarya O."/>
            <person name="Salamov A."/>
            <person name="Schaack S."/>
            <person name="Shapiro H."/>
            <person name="Shiga Y."/>
            <person name="Skalitzky C."/>
            <person name="Smith Z."/>
            <person name="Souvorov A."/>
            <person name="Sung W."/>
            <person name="Tang Z."/>
            <person name="Tsuchiya D."/>
            <person name="Tu H."/>
            <person name="Vos H."/>
            <person name="Wang M."/>
            <person name="Wolf Y.I."/>
            <person name="Yamagata H."/>
            <person name="Yamada T."/>
            <person name="Ye Y."/>
            <person name="Shaw J.R."/>
            <person name="Andrews J."/>
            <person name="Crease T.J."/>
            <person name="Tang H."/>
            <person name="Lucas S.M."/>
            <person name="Robertson H.M."/>
            <person name="Bork P."/>
            <person name="Koonin E.V."/>
            <person name="Zdobnov E.M."/>
            <person name="Grigoriev I.V."/>
            <person name="Lynch M."/>
            <person name="Boore J.L."/>
        </authorList>
    </citation>
    <scope>NUCLEOTIDE SEQUENCE [LARGE SCALE GENOMIC DNA]</scope>
</reference>
<evidence type="ECO:0000313" key="3">
    <source>
        <dbReference type="Proteomes" id="UP000000305"/>
    </source>
</evidence>
<dbReference type="eggNOG" id="ENOG502SX9R">
    <property type="taxonomic scope" value="Eukaryota"/>
</dbReference>
<proteinExistence type="predicted"/>
<dbReference type="EMBL" id="GL732538">
    <property type="protein sequence ID" value="EFX83167.1"/>
    <property type="molecule type" value="Genomic_DNA"/>
</dbReference>
<feature type="region of interest" description="Disordered" evidence="1">
    <location>
        <begin position="191"/>
        <end position="329"/>
    </location>
</feature>
<feature type="compositionally biased region" description="Basic and acidic residues" evidence="1">
    <location>
        <begin position="222"/>
        <end position="235"/>
    </location>
</feature>
<keyword evidence="3" id="KW-1185">Reference proteome</keyword>
<dbReference type="Proteomes" id="UP000000305">
    <property type="component" value="Unassembled WGS sequence"/>
</dbReference>
<feature type="compositionally biased region" description="Polar residues" evidence="1">
    <location>
        <begin position="83"/>
        <end position="100"/>
    </location>
</feature>
<dbReference type="KEGG" id="dpx:DAPPUDRAFT_316004"/>
<feature type="compositionally biased region" description="Basic and acidic residues" evidence="1">
    <location>
        <begin position="139"/>
        <end position="152"/>
    </location>
</feature>